<evidence type="ECO:0000256" key="10">
    <source>
        <dbReference type="ARBA" id="ARBA00025810"/>
    </source>
</evidence>
<keyword evidence="14" id="KW-1185">Reference proteome</keyword>
<dbReference type="NCBIfam" id="TIGR02151">
    <property type="entry name" value="IPP_isom_2"/>
    <property type="match status" value="1"/>
</dbReference>
<comment type="catalytic activity">
    <reaction evidence="11">
        <text>isopentenyl diphosphate = dimethylallyl diphosphate</text>
        <dbReference type="Rhea" id="RHEA:23284"/>
        <dbReference type="ChEBI" id="CHEBI:57623"/>
        <dbReference type="ChEBI" id="CHEBI:128769"/>
        <dbReference type="EC" id="5.3.3.2"/>
    </reaction>
</comment>
<comment type="similarity">
    <text evidence="11">Belongs to the IPP isomerase type 2 family.</text>
</comment>
<feature type="binding site" evidence="11">
    <location>
        <position position="224"/>
    </location>
    <ligand>
        <name>FMN</name>
        <dbReference type="ChEBI" id="CHEBI:58210"/>
    </ligand>
</feature>
<evidence type="ECO:0000256" key="11">
    <source>
        <dbReference type="HAMAP-Rule" id="MF_00354"/>
    </source>
</evidence>
<dbReference type="SUPFAM" id="SSF51395">
    <property type="entry name" value="FMN-linked oxidoreductases"/>
    <property type="match status" value="1"/>
</dbReference>
<feature type="binding site" evidence="11">
    <location>
        <position position="163"/>
    </location>
    <ligand>
        <name>Mg(2+)</name>
        <dbReference type="ChEBI" id="CHEBI:18420"/>
    </ligand>
</feature>
<feature type="binding site" evidence="11">
    <location>
        <begin position="274"/>
        <end position="276"/>
    </location>
    <ligand>
        <name>FMN</name>
        <dbReference type="ChEBI" id="CHEBI:58210"/>
    </ligand>
</feature>
<comment type="cofactor">
    <cofactor evidence="1 11">
        <name>FMN</name>
        <dbReference type="ChEBI" id="CHEBI:58210"/>
    </cofactor>
</comment>
<dbReference type="CDD" id="cd02811">
    <property type="entry name" value="IDI-2_FMN"/>
    <property type="match status" value="1"/>
</dbReference>
<keyword evidence="2 11" id="KW-0963">Cytoplasm</keyword>
<evidence type="ECO:0000259" key="12">
    <source>
        <dbReference type="Pfam" id="PF01070"/>
    </source>
</evidence>
<evidence type="ECO:0000256" key="3">
    <source>
        <dbReference type="ARBA" id="ARBA00022630"/>
    </source>
</evidence>
<evidence type="ECO:0000256" key="9">
    <source>
        <dbReference type="ARBA" id="ARBA00023235"/>
    </source>
</evidence>
<evidence type="ECO:0000256" key="5">
    <source>
        <dbReference type="ARBA" id="ARBA00022723"/>
    </source>
</evidence>
<keyword evidence="5 11" id="KW-0479">Metal-binding</keyword>
<dbReference type="GO" id="GO:0010181">
    <property type="term" value="F:FMN binding"/>
    <property type="evidence" value="ECO:0007669"/>
    <property type="project" value="UniProtKB-UniRule"/>
</dbReference>
<keyword evidence="9 11" id="KW-0413">Isomerase</keyword>
<name>A0A368XYS2_9BACI</name>
<evidence type="ECO:0000256" key="2">
    <source>
        <dbReference type="ARBA" id="ARBA00022490"/>
    </source>
</evidence>
<dbReference type="GO" id="GO:0005737">
    <property type="term" value="C:cytoplasm"/>
    <property type="evidence" value="ECO:0007669"/>
    <property type="project" value="UniProtKB-SubCell"/>
</dbReference>
<organism evidence="13 14">
    <name type="scientific">Saliterribacillus persicus</name>
    <dbReference type="NCBI Taxonomy" id="930114"/>
    <lineage>
        <taxon>Bacteria</taxon>
        <taxon>Bacillati</taxon>
        <taxon>Bacillota</taxon>
        <taxon>Bacilli</taxon>
        <taxon>Bacillales</taxon>
        <taxon>Bacillaceae</taxon>
        <taxon>Saliterribacillus</taxon>
    </lineage>
</organism>
<dbReference type="GO" id="GO:0000287">
    <property type="term" value="F:magnesium ion binding"/>
    <property type="evidence" value="ECO:0007669"/>
    <property type="project" value="UniProtKB-UniRule"/>
</dbReference>
<dbReference type="Pfam" id="PF01070">
    <property type="entry name" value="FMN_dh"/>
    <property type="match status" value="1"/>
</dbReference>
<comment type="subunit">
    <text evidence="10 11">Homooctamer. Dimer of tetramers.</text>
</comment>
<dbReference type="InterPro" id="IPR013785">
    <property type="entry name" value="Aldolase_TIM"/>
</dbReference>
<dbReference type="Proteomes" id="UP000252585">
    <property type="component" value="Unassembled WGS sequence"/>
</dbReference>
<dbReference type="GO" id="GO:0008299">
    <property type="term" value="P:isoprenoid biosynthetic process"/>
    <property type="evidence" value="ECO:0007669"/>
    <property type="project" value="UniProtKB-UniRule"/>
</dbReference>
<sequence length="343" mass="37394">MTMKESIQKRKAEHIELCLTDQVMGENISSGLEKYRFLHHALPDLNFEEIEIGTSFLEKSISTPFLVSSMTGGAALAEAINRNLAVACEERGWAFGLGSTRAMVEDKAFRSSFQIRKYAPTIPVLANLGAVQLNEGFTVDECKRIMDWTEADGLVLHLNSIQEVIQQNGDTNFKDLLTKIEHLAKDLDVPVGAKEVGFGIDGEVAKSLVDAGLSFIDVAGAGGTSWSQVEKLRSKEKIKKIAAEAFSDWGNPTAFCLEDVLKEVPDTPLIASGGMKTGLDAAKSLAIGANLVGFARSILKEAVDSEEAILEWMEVRELELQMVMFGIGAKDINALKSTNRLVR</sequence>
<dbReference type="HAMAP" id="MF_00354">
    <property type="entry name" value="Idi_2"/>
    <property type="match status" value="1"/>
</dbReference>
<keyword evidence="6 11" id="KW-0460">Magnesium</keyword>
<dbReference type="Gene3D" id="3.20.20.70">
    <property type="entry name" value="Aldolase class I"/>
    <property type="match status" value="1"/>
</dbReference>
<dbReference type="InterPro" id="IPR011179">
    <property type="entry name" value="IPdP_isomerase"/>
</dbReference>
<comment type="cofactor">
    <cofactor evidence="11">
        <name>Mg(2+)</name>
        <dbReference type="ChEBI" id="CHEBI:18420"/>
    </cofactor>
</comment>
<reference evidence="13 14" key="1">
    <citation type="submission" date="2018-07" db="EMBL/GenBank/DDBJ databases">
        <title>Genomic Encyclopedia of Type Strains, Phase IV (KMG-IV): sequencing the most valuable type-strain genomes for metagenomic binning, comparative biology and taxonomic classification.</title>
        <authorList>
            <person name="Goeker M."/>
        </authorList>
    </citation>
    <scope>NUCLEOTIDE SEQUENCE [LARGE SCALE GENOMIC DNA]</scope>
    <source>
        <strain evidence="13 14">DSM 27696</strain>
    </source>
</reference>
<keyword evidence="8 11" id="KW-0414">Isoprene biosynthesis</keyword>
<proteinExistence type="inferred from homology"/>
<feature type="binding site" evidence="11">
    <location>
        <begin position="10"/>
        <end position="11"/>
    </location>
    <ligand>
        <name>substrate</name>
    </ligand>
</feature>
<dbReference type="EC" id="5.3.3.2" evidence="11"/>
<feature type="binding site" evidence="11">
    <location>
        <begin position="69"/>
        <end position="71"/>
    </location>
    <ligand>
        <name>FMN</name>
        <dbReference type="ChEBI" id="CHEBI:58210"/>
    </ligand>
</feature>
<dbReference type="InterPro" id="IPR000262">
    <property type="entry name" value="FMN-dep_DH"/>
</dbReference>
<dbReference type="GO" id="GO:0016491">
    <property type="term" value="F:oxidoreductase activity"/>
    <property type="evidence" value="ECO:0007669"/>
    <property type="project" value="InterPro"/>
</dbReference>
<feature type="binding site" evidence="11">
    <location>
        <position position="99"/>
    </location>
    <ligand>
        <name>FMN</name>
        <dbReference type="ChEBI" id="CHEBI:58210"/>
    </ligand>
</feature>
<evidence type="ECO:0000256" key="8">
    <source>
        <dbReference type="ARBA" id="ARBA00023229"/>
    </source>
</evidence>
<keyword evidence="7 11" id="KW-0521">NADP</keyword>
<dbReference type="AlphaFoldDB" id="A0A368XYS2"/>
<comment type="function">
    <text evidence="11">Involved in the biosynthesis of isoprenoids. Catalyzes the 1,3-allylic rearrangement of the homoallylic substrate isopentenyl (IPP) to its allylic isomer, dimethylallyl diphosphate (DMAPP).</text>
</comment>
<comment type="subcellular location">
    <subcellularLocation>
        <location evidence="11">Cytoplasm</location>
    </subcellularLocation>
</comment>
<feature type="binding site" evidence="11">
    <location>
        <begin position="295"/>
        <end position="296"/>
    </location>
    <ligand>
        <name>FMN</name>
        <dbReference type="ChEBI" id="CHEBI:58210"/>
    </ligand>
</feature>
<accession>A0A368XYS2</accession>
<dbReference type="EMBL" id="QPJJ01000004">
    <property type="protein sequence ID" value="RCW73133.1"/>
    <property type="molecule type" value="Genomic_DNA"/>
</dbReference>
<dbReference type="PIRSF" id="PIRSF003314">
    <property type="entry name" value="IPP_isomerase"/>
    <property type="match status" value="1"/>
</dbReference>
<feature type="binding site" evidence="11">
    <location>
        <position position="194"/>
    </location>
    <ligand>
        <name>FMN</name>
        <dbReference type="ChEBI" id="CHEBI:58210"/>
    </ligand>
</feature>
<comment type="cofactor">
    <cofactor evidence="11">
        <name>NADPH</name>
        <dbReference type="ChEBI" id="CHEBI:57783"/>
    </cofactor>
</comment>
<comment type="caution">
    <text evidence="11">Lacks conserved residue(s) required for the propagation of feature annotation.</text>
</comment>
<dbReference type="PANTHER" id="PTHR43665:SF1">
    <property type="entry name" value="ISOPENTENYL-DIPHOSPHATE DELTA-ISOMERASE"/>
    <property type="match status" value="1"/>
</dbReference>
<evidence type="ECO:0000313" key="13">
    <source>
        <dbReference type="EMBL" id="RCW73133.1"/>
    </source>
</evidence>
<feature type="domain" description="FMN-dependent dehydrogenase" evidence="12">
    <location>
        <begin position="161"/>
        <end position="338"/>
    </location>
</feature>
<comment type="caution">
    <text evidence="13">The sequence shown here is derived from an EMBL/GenBank/DDBJ whole genome shotgun (WGS) entry which is preliminary data.</text>
</comment>
<evidence type="ECO:0000256" key="1">
    <source>
        <dbReference type="ARBA" id="ARBA00001917"/>
    </source>
</evidence>
<feature type="binding site" evidence="11">
    <location>
        <position position="127"/>
    </location>
    <ligand>
        <name>FMN</name>
        <dbReference type="ChEBI" id="CHEBI:58210"/>
    </ligand>
</feature>
<feature type="binding site" evidence="11">
    <location>
        <position position="162"/>
    </location>
    <ligand>
        <name>substrate</name>
    </ligand>
</feature>
<dbReference type="GO" id="GO:0070402">
    <property type="term" value="F:NADPH binding"/>
    <property type="evidence" value="ECO:0007669"/>
    <property type="project" value="UniProtKB-UniRule"/>
</dbReference>
<feature type="binding site" evidence="11">
    <location>
        <begin position="99"/>
        <end position="101"/>
    </location>
    <ligand>
        <name>substrate</name>
    </ligand>
</feature>
<keyword evidence="4 11" id="KW-0288">FMN</keyword>
<feature type="binding site" evidence="11">
    <location>
        <position position="68"/>
    </location>
    <ligand>
        <name>FMN</name>
        <dbReference type="ChEBI" id="CHEBI:58210"/>
    </ligand>
</feature>
<keyword evidence="3 11" id="KW-0285">Flavoprotein</keyword>
<evidence type="ECO:0000313" key="14">
    <source>
        <dbReference type="Proteomes" id="UP000252585"/>
    </source>
</evidence>
<dbReference type="PANTHER" id="PTHR43665">
    <property type="entry name" value="ISOPENTENYL-DIPHOSPHATE DELTA-ISOMERASE"/>
    <property type="match status" value="1"/>
</dbReference>
<protein>
    <recommendedName>
        <fullName evidence="11">Isopentenyl-diphosphate delta-isomerase</fullName>
        <shortName evidence="11">IPP isomerase</shortName>
        <ecNumber evidence="11">5.3.3.2</ecNumber>
    </recommendedName>
    <alternativeName>
        <fullName evidence="11">Isopentenyl diphosphate:dimethylallyl diphosphate isomerase</fullName>
    </alternativeName>
    <alternativeName>
        <fullName evidence="11">Isopentenyl pyrophosphate isomerase</fullName>
    </alternativeName>
    <alternativeName>
        <fullName evidence="11">Type 2 isopentenyl diphosphate isomerase</fullName>
        <shortName evidence="11">IDI-2</shortName>
    </alternativeName>
</protein>
<dbReference type="GO" id="GO:0004452">
    <property type="term" value="F:isopentenyl-diphosphate delta-isomerase activity"/>
    <property type="evidence" value="ECO:0007669"/>
    <property type="project" value="UniProtKB-UniRule"/>
</dbReference>
<evidence type="ECO:0000256" key="6">
    <source>
        <dbReference type="ARBA" id="ARBA00022842"/>
    </source>
</evidence>
<evidence type="ECO:0000256" key="4">
    <source>
        <dbReference type="ARBA" id="ARBA00022643"/>
    </source>
</evidence>
<gene>
    <name evidence="11" type="primary">fni</name>
    <name evidence="13" type="ORF">DFR57_104131</name>
</gene>
<evidence type="ECO:0000256" key="7">
    <source>
        <dbReference type="ARBA" id="ARBA00022857"/>
    </source>
</evidence>